<sequence>MGSSAEAGTPAANVARLMAVEAIAAKVVARTTLLALLRMVLPFGRGASLRVTPEASCGRSGVASPHAT</sequence>
<evidence type="ECO:0000313" key="1">
    <source>
        <dbReference type="EMBL" id="GII27040.1"/>
    </source>
</evidence>
<dbReference type="EMBL" id="BOOO01000002">
    <property type="protein sequence ID" value="GII27040.1"/>
    <property type="molecule type" value="Genomic_DNA"/>
</dbReference>
<organism evidence="1 2">
    <name type="scientific">Planotetraspora mira</name>
    <dbReference type="NCBI Taxonomy" id="58121"/>
    <lineage>
        <taxon>Bacteria</taxon>
        <taxon>Bacillati</taxon>
        <taxon>Actinomycetota</taxon>
        <taxon>Actinomycetes</taxon>
        <taxon>Streptosporangiales</taxon>
        <taxon>Streptosporangiaceae</taxon>
        <taxon>Planotetraspora</taxon>
    </lineage>
</organism>
<comment type="caution">
    <text evidence="1">The sequence shown here is derived from an EMBL/GenBank/DDBJ whole genome shotgun (WGS) entry which is preliminary data.</text>
</comment>
<protein>
    <submittedName>
        <fullName evidence="1">Uncharacterized protein</fullName>
    </submittedName>
</protein>
<gene>
    <name evidence="1" type="ORF">Pmi06nite_04820</name>
</gene>
<dbReference type="Proteomes" id="UP000650628">
    <property type="component" value="Unassembled WGS sequence"/>
</dbReference>
<name>A0A8J3TH60_9ACTN</name>
<keyword evidence="2" id="KW-1185">Reference proteome</keyword>
<dbReference type="AlphaFoldDB" id="A0A8J3TH60"/>
<evidence type="ECO:0000313" key="2">
    <source>
        <dbReference type="Proteomes" id="UP000650628"/>
    </source>
</evidence>
<proteinExistence type="predicted"/>
<reference evidence="1 2" key="1">
    <citation type="submission" date="2021-01" db="EMBL/GenBank/DDBJ databases">
        <title>Whole genome shotgun sequence of Planotetraspora mira NBRC 15435.</title>
        <authorList>
            <person name="Komaki H."/>
            <person name="Tamura T."/>
        </authorList>
    </citation>
    <scope>NUCLEOTIDE SEQUENCE [LARGE SCALE GENOMIC DNA]</scope>
    <source>
        <strain evidence="1 2">NBRC 15435</strain>
    </source>
</reference>
<accession>A0A8J3TH60</accession>